<name>A0A1M6WVT4_PSETH</name>
<keyword evidence="3" id="KW-1185">Reference proteome</keyword>
<dbReference type="Proteomes" id="UP000184363">
    <property type="component" value="Unassembled WGS sequence"/>
</dbReference>
<organism evidence="2 3">
    <name type="scientific">Pseudonocardia thermophila</name>
    <dbReference type="NCBI Taxonomy" id="1848"/>
    <lineage>
        <taxon>Bacteria</taxon>
        <taxon>Bacillati</taxon>
        <taxon>Actinomycetota</taxon>
        <taxon>Actinomycetes</taxon>
        <taxon>Pseudonocardiales</taxon>
        <taxon>Pseudonocardiaceae</taxon>
        <taxon>Pseudonocardia</taxon>
    </lineage>
</organism>
<dbReference type="STRING" id="1848.SAMN05443637_115139"/>
<evidence type="ECO:0000313" key="2">
    <source>
        <dbReference type="EMBL" id="SHK97833.1"/>
    </source>
</evidence>
<dbReference type="Gene3D" id="3.40.630.10">
    <property type="entry name" value="Zn peptidases"/>
    <property type="match status" value="1"/>
</dbReference>
<dbReference type="GO" id="GO:0008270">
    <property type="term" value="F:zinc ion binding"/>
    <property type="evidence" value="ECO:0007669"/>
    <property type="project" value="InterPro"/>
</dbReference>
<evidence type="ECO:0000313" key="3">
    <source>
        <dbReference type="Proteomes" id="UP000184363"/>
    </source>
</evidence>
<dbReference type="Pfam" id="PF00246">
    <property type="entry name" value="Peptidase_M14"/>
    <property type="match status" value="1"/>
</dbReference>
<keyword evidence="2" id="KW-0121">Carboxypeptidase</keyword>
<dbReference type="GO" id="GO:0006508">
    <property type="term" value="P:proteolysis"/>
    <property type="evidence" value="ECO:0007669"/>
    <property type="project" value="InterPro"/>
</dbReference>
<keyword evidence="2" id="KW-0378">Hydrolase</keyword>
<dbReference type="RefSeq" id="WP_073458596.1">
    <property type="nucleotide sequence ID" value="NZ_FRAP01000015.1"/>
</dbReference>
<dbReference type="EMBL" id="FRAP01000015">
    <property type="protein sequence ID" value="SHK97833.1"/>
    <property type="molecule type" value="Genomic_DNA"/>
</dbReference>
<evidence type="ECO:0000259" key="1">
    <source>
        <dbReference type="Pfam" id="PF00246"/>
    </source>
</evidence>
<reference evidence="2 3" key="1">
    <citation type="submission" date="2016-11" db="EMBL/GenBank/DDBJ databases">
        <authorList>
            <person name="Jaros S."/>
            <person name="Januszkiewicz K."/>
            <person name="Wedrychowicz H."/>
        </authorList>
    </citation>
    <scope>NUCLEOTIDE SEQUENCE [LARGE SCALE GENOMIC DNA]</scope>
    <source>
        <strain evidence="2 3">DSM 43832</strain>
    </source>
</reference>
<proteinExistence type="predicted"/>
<dbReference type="SUPFAM" id="SSF53187">
    <property type="entry name" value="Zn-dependent exopeptidases"/>
    <property type="match status" value="1"/>
</dbReference>
<keyword evidence="2" id="KW-0645">Protease</keyword>
<dbReference type="InterPro" id="IPR000834">
    <property type="entry name" value="Peptidase_M14"/>
</dbReference>
<gene>
    <name evidence="2" type="ORF">SAMN05443637_115139</name>
</gene>
<protein>
    <submittedName>
        <fullName evidence="2">Zinc carboxypeptidase</fullName>
    </submittedName>
</protein>
<dbReference type="AlphaFoldDB" id="A0A1M6WVT4"/>
<accession>A0A1M6WVT4</accession>
<sequence length="472" mass="51119">MPDDIRAALARIPDLDRFPTVDEMQAELDRLAAARPDLVELRRIGTSRLGEPLRMASIGGGDRDALVVGGPHANEPIGFLAVRELGRLLCSDDRLRERLGFRWHLIPCVDPDAARLNEGWYVRPENRERYIRDFYRPATDEQVEWTFPYLHEPGYFDRMLPETQALARVIDEVAPAVQCSLHNGEYGGVFHYTTSDDPELAERLAHAVAWADLPLHDAVFEAPVTRVIRPGVLLMPTAAELASMAEAAGTRALFGASSGEYAGRHGAVTVVTEAPLWPDPRAADARACGRSFAEVVADGVEVLEASFRDLEDAVSAADDELRVDTVFRRSLTDARTAAGVVIGGWRAVVESPEAAGKPATVAEEFSFATLPFTLRLRIAGTALRALDAEAACGNVPAGVRTARNRVEELLQDWLREADAVLPAQSMSIRAAVVAQVGAALAVAEHVGSRRAPVAALRGVPLPEPDPASTRPC</sequence>
<dbReference type="GO" id="GO:0004181">
    <property type="term" value="F:metallocarboxypeptidase activity"/>
    <property type="evidence" value="ECO:0007669"/>
    <property type="project" value="InterPro"/>
</dbReference>
<feature type="domain" description="Peptidase M14" evidence="1">
    <location>
        <begin position="25"/>
        <end position="192"/>
    </location>
</feature>
<dbReference type="OrthoDB" id="4499135at2"/>